<evidence type="ECO:0000313" key="3">
    <source>
        <dbReference type="Proteomes" id="UP000014113"/>
    </source>
</evidence>
<dbReference type="InterPro" id="IPR011059">
    <property type="entry name" value="Metal-dep_hydrolase_composite"/>
</dbReference>
<evidence type="ECO:0000313" key="2">
    <source>
        <dbReference type="EMBL" id="EOW87850.1"/>
    </source>
</evidence>
<dbReference type="STRING" id="1121865.OMW_02139"/>
<protein>
    <recommendedName>
        <fullName evidence="1">Amidohydrolase 3 domain-containing protein</fullName>
    </recommendedName>
</protein>
<dbReference type="Pfam" id="PF07969">
    <property type="entry name" value="Amidohydro_3"/>
    <property type="match status" value="1"/>
</dbReference>
<dbReference type="Gene3D" id="2.30.40.10">
    <property type="entry name" value="Urease, subunit C, domain 1"/>
    <property type="match status" value="1"/>
</dbReference>
<dbReference type="GO" id="GO:0016814">
    <property type="term" value="F:hydrolase activity, acting on carbon-nitrogen (but not peptide) bonds, in cyclic amidines"/>
    <property type="evidence" value="ECO:0007669"/>
    <property type="project" value="TreeGrafter"/>
</dbReference>
<accession>S0K057</accession>
<keyword evidence="3" id="KW-1185">Reference proteome</keyword>
<reference evidence="2 3" key="1">
    <citation type="submission" date="2013-03" db="EMBL/GenBank/DDBJ databases">
        <title>The Genome Sequence of Enterococcus columbae ATCC_51263 (PacBio/Illumina hybrid assembly).</title>
        <authorList>
            <consortium name="The Broad Institute Genomics Platform"/>
            <consortium name="The Broad Institute Genome Sequencing Center for Infectious Disease"/>
            <person name="Earl A."/>
            <person name="Russ C."/>
            <person name="Gilmore M."/>
            <person name="Surin D."/>
            <person name="Walker B."/>
            <person name="Young S."/>
            <person name="Zeng Q."/>
            <person name="Gargeya S."/>
            <person name="Fitzgerald M."/>
            <person name="Haas B."/>
            <person name="Abouelleil A."/>
            <person name="Allen A.W."/>
            <person name="Alvarado L."/>
            <person name="Arachchi H.M."/>
            <person name="Berlin A.M."/>
            <person name="Chapman S.B."/>
            <person name="Gainer-Dewar J."/>
            <person name="Goldberg J."/>
            <person name="Griggs A."/>
            <person name="Gujja S."/>
            <person name="Hansen M."/>
            <person name="Howarth C."/>
            <person name="Imamovic A."/>
            <person name="Ireland A."/>
            <person name="Larimer J."/>
            <person name="McCowan C."/>
            <person name="Murphy C."/>
            <person name="Pearson M."/>
            <person name="Poon T.W."/>
            <person name="Priest M."/>
            <person name="Roberts A."/>
            <person name="Saif S."/>
            <person name="Shea T."/>
            <person name="Sisk P."/>
            <person name="Sykes S."/>
            <person name="Wortman J."/>
            <person name="Nusbaum C."/>
            <person name="Birren B."/>
        </authorList>
    </citation>
    <scope>NUCLEOTIDE SEQUENCE [LARGE SCALE GENOMIC DNA]</scope>
    <source>
        <strain evidence="2 3">ATCC 51263</strain>
    </source>
</reference>
<organism evidence="2 3">
    <name type="scientific">Enterococcus columbae DSM 7374 = ATCC 51263</name>
    <dbReference type="NCBI Taxonomy" id="1121865"/>
    <lineage>
        <taxon>Bacteria</taxon>
        <taxon>Bacillati</taxon>
        <taxon>Bacillota</taxon>
        <taxon>Bacilli</taxon>
        <taxon>Lactobacillales</taxon>
        <taxon>Enterococcaceae</taxon>
        <taxon>Enterococcus</taxon>
    </lineage>
</organism>
<dbReference type="InterPro" id="IPR013108">
    <property type="entry name" value="Amidohydro_3"/>
</dbReference>
<name>S0K057_9ENTE</name>
<dbReference type="InterPro" id="IPR032466">
    <property type="entry name" value="Metal_Hydrolase"/>
</dbReference>
<dbReference type="eggNOG" id="COG0402">
    <property type="taxonomic scope" value="Bacteria"/>
</dbReference>
<dbReference type="CDD" id="cd01293">
    <property type="entry name" value="Bact_CD"/>
    <property type="match status" value="1"/>
</dbReference>
<dbReference type="Proteomes" id="UP000014113">
    <property type="component" value="Unassembled WGS sequence"/>
</dbReference>
<dbReference type="AlphaFoldDB" id="S0K057"/>
<dbReference type="SUPFAM" id="SSF51338">
    <property type="entry name" value="Composite domain of metallo-dependent hydrolases"/>
    <property type="match status" value="1"/>
</dbReference>
<dbReference type="PANTHER" id="PTHR32027:SF9">
    <property type="entry name" value="BLL3847 PROTEIN"/>
    <property type="match status" value="1"/>
</dbReference>
<dbReference type="NCBIfam" id="NF005312">
    <property type="entry name" value="PRK06846.1"/>
    <property type="match status" value="1"/>
</dbReference>
<dbReference type="OrthoDB" id="9815027at2"/>
<proteinExistence type="predicted"/>
<comment type="caution">
    <text evidence="2">The sequence shown here is derived from an EMBL/GenBank/DDBJ whole genome shotgun (WGS) entry which is preliminary data.</text>
</comment>
<dbReference type="Gene3D" id="3.20.20.140">
    <property type="entry name" value="Metal-dependent hydrolases"/>
    <property type="match status" value="1"/>
</dbReference>
<evidence type="ECO:0000259" key="1">
    <source>
        <dbReference type="Pfam" id="PF07969"/>
    </source>
</evidence>
<dbReference type="PANTHER" id="PTHR32027">
    <property type="entry name" value="CYTOSINE DEAMINASE"/>
    <property type="match status" value="1"/>
</dbReference>
<dbReference type="SUPFAM" id="SSF51556">
    <property type="entry name" value="Metallo-dependent hydrolases"/>
    <property type="match status" value="1"/>
</dbReference>
<dbReference type="RefSeq" id="WP_016184236.1">
    <property type="nucleotide sequence ID" value="NZ_JXKI01000017.1"/>
</dbReference>
<sequence>MLLKNVRLETALKKVKGQTLATETAIFDLRIENDRIVEIKTHIAPADQEIVYDVEGNLLVPSMREMHIHIDKTYFGGEWKACRPIINGIQTRIDEEKWLLPSQEATSYQRAEAMIKHYLSQGHNHIRTHVNIDPIMKTRHLAMVVELLKKYEDVLTYEIVAFPQHGLLKSDVAGLIREALAMGATHVGGVDPSLVDRHVDRSLQQIFDLASEQNKKIDLHLHARNSLGLYEFEKIIAYTKQYQYQGKVTLSHAMALGDLNATELESIAKKFAETNIDLTTTIPIRNTTMPILDLEKAGVGVSLGHDSLTDHWSPFGSGNTIEKLNTVAQRFSISDEYRLSRLLGFATNQLTPLDSQGIQQWPRVGDKADFFTVNAQSTAHMIARNLPIEQVFANGKLIATRGEVDDSIFK</sequence>
<feature type="domain" description="Amidohydrolase 3" evidence="1">
    <location>
        <begin position="170"/>
        <end position="373"/>
    </location>
</feature>
<dbReference type="InterPro" id="IPR052349">
    <property type="entry name" value="Metallo-hydrolase_Enzymes"/>
</dbReference>
<gene>
    <name evidence="2" type="ORF">I568_00136</name>
</gene>
<dbReference type="EMBL" id="ASWJ01000001">
    <property type="protein sequence ID" value="EOW87850.1"/>
    <property type="molecule type" value="Genomic_DNA"/>
</dbReference>
<dbReference type="PATRIC" id="fig|1121865.3.peg.2084"/>